<feature type="binding site" evidence="17">
    <location>
        <position position="270"/>
    </location>
    <ligand>
        <name>Mg(2+)</name>
        <dbReference type="ChEBI" id="CHEBI:18420"/>
        <label>2</label>
    </ligand>
</feature>
<dbReference type="EC" id="1.1.1.86" evidence="6"/>
<dbReference type="Pfam" id="PF01450">
    <property type="entry name" value="KARI_C"/>
    <property type="match status" value="1"/>
</dbReference>
<reference evidence="21 22" key="1">
    <citation type="submission" date="2016-08" db="EMBL/GenBank/DDBJ databases">
        <authorList>
            <consortium name="Lentinula edodes genome sequencing consortium"/>
            <person name="Sakamoto Y."/>
            <person name="Nakade K."/>
            <person name="Sato S."/>
            <person name="Yoshida Y."/>
            <person name="Miyazaki K."/>
            <person name="Natsume S."/>
            <person name="Konno N."/>
        </authorList>
    </citation>
    <scope>NUCLEOTIDE SEQUENCE [LARGE SCALE GENOMIC DNA]</scope>
    <source>
        <strain evidence="21 22">NBRC 111202</strain>
    </source>
</reference>
<feature type="binding site" evidence="17">
    <location>
        <position position="310"/>
    </location>
    <ligand>
        <name>Mg(2+)</name>
        <dbReference type="ChEBI" id="CHEBI:18420"/>
        <label>2</label>
    </ligand>
</feature>
<evidence type="ECO:0000256" key="14">
    <source>
        <dbReference type="ARBA" id="ARBA00023304"/>
    </source>
</evidence>
<feature type="binding site" evidence="17">
    <location>
        <position position="332"/>
    </location>
    <ligand>
        <name>substrate</name>
    </ligand>
</feature>
<dbReference type="FunFam" id="1.10.1040.10:FF:000005">
    <property type="entry name" value="Ketol-acid reductoisomerase, mitochondrial"/>
    <property type="match status" value="1"/>
</dbReference>
<dbReference type="UniPathway" id="UPA00047">
    <property type="reaction ID" value="UER00056"/>
</dbReference>
<comment type="pathway">
    <text evidence="3">Amino-acid biosynthesis; L-valine biosynthesis; L-valine from pyruvate: step 2/4.</text>
</comment>
<evidence type="ECO:0000256" key="12">
    <source>
        <dbReference type="ARBA" id="ARBA00023002"/>
    </source>
</evidence>
<evidence type="ECO:0000256" key="9">
    <source>
        <dbReference type="ARBA" id="ARBA00022842"/>
    </source>
</evidence>
<evidence type="ECO:0000256" key="11">
    <source>
        <dbReference type="ARBA" id="ARBA00022946"/>
    </source>
</evidence>
<dbReference type="NCBIfam" id="TIGR00465">
    <property type="entry name" value="ilvC"/>
    <property type="match status" value="1"/>
</dbReference>
<comment type="caution">
    <text evidence="21">The sequence shown here is derived from an EMBL/GenBank/DDBJ whole genome shotgun (WGS) entry which is preliminary data.</text>
</comment>
<evidence type="ECO:0000256" key="5">
    <source>
        <dbReference type="ARBA" id="ARBA00010318"/>
    </source>
</evidence>
<reference evidence="21 22" key="2">
    <citation type="submission" date="2017-02" db="EMBL/GenBank/DDBJ databases">
        <title>A genome survey and senescence transcriptome analysis in Lentinula edodes.</title>
        <authorList>
            <person name="Sakamoto Y."/>
            <person name="Nakade K."/>
            <person name="Sato S."/>
            <person name="Yoshida Y."/>
            <person name="Miyazaki K."/>
            <person name="Natsume S."/>
            <person name="Konno N."/>
        </authorList>
    </citation>
    <scope>NUCLEOTIDE SEQUENCE [LARGE SCALE GENOMIC DNA]</scope>
    <source>
        <strain evidence="21 22">NBRC 111202</strain>
    </source>
</reference>
<dbReference type="GO" id="GO:0009097">
    <property type="term" value="P:isoleucine biosynthetic process"/>
    <property type="evidence" value="ECO:0007669"/>
    <property type="project" value="UniProtKB-UniRule"/>
</dbReference>
<dbReference type="SUPFAM" id="SSF48179">
    <property type="entry name" value="6-phosphogluconate dehydrogenase C-terminal domain-like"/>
    <property type="match status" value="1"/>
</dbReference>
<keyword evidence="9 17" id="KW-0460">Magnesium</keyword>
<evidence type="ECO:0000256" key="17">
    <source>
        <dbReference type="PROSITE-ProRule" id="PRU01198"/>
    </source>
</evidence>
<dbReference type="GO" id="GO:0005759">
    <property type="term" value="C:mitochondrial matrix"/>
    <property type="evidence" value="ECO:0007669"/>
    <property type="project" value="UniProtKB-ARBA"/>
</dbReference>
<dbReference type="GO" id="GO:0009099">
    <property type="term" value="P:L-valine biosynthetic process"/>
    <property type="evidence" value="ECO:0007669"/>
    <property type="project" value="UniProtKB-UniRule"/>
</dbReference>
<feature type="compositionally biased region" description="Polar residues" evidence="18">
    <location>
        <begin position="1"/>
        <end position="14"/>
    </location>
</feature>
<comment type="cofactor">
    <cofactor evidence="1">
        <name>Mg(2+)</name>
        <dbReference type="ChEBI" id="CHEBI:18420"/>
    </cofactor>
</comment>
<dbReference type="PROSITE" id="PS51850">
    <property type="entry name" value="KARI_N"/>
    <property type="match status" value="1"/>
</dbReference>
<evidence type="ECO:0000256" key="7">
    <source>
        <dbReference type="ARBA" id="ARBA00022605"/>
    </source>
</evidence>
<dbReference type="PANTHER" id="PTHR21371">
    <property type="entry name" value="KETOL-ACID REDUCTOISOMERASE, MITOCHONDRIAL"/>
    <property type="match status" value="1"/>
</dbReference>
<evidence type="ECO:0000256" key="1">
    <source>
        <dbReference type="ARBA" id="ARBA00001946"/>
    </source>
</evidence>
<evidence type="ECO:0000256" key="15">
    <source>
        <dbReference type="ARBA" id="ARBA00030209"/>
    </source>
</evidence>
<dbReference type="Proteomes" id="UP000188533">
    <property type="component" value="Unassembled WGS sequence"/>
</dbReference>
<keyword evidence="8 17" id="KW-0479">Metal-binding</keyword>
<evidence type="ECO:0000256" key="4">
    <source>
        <dbReference type="ARBA" id="ARBA00004885"/>
    </source>
</evidence>
<dbReference type="STRING" id="5353.A0A1Q3E1C9"/>
<evidence type="ECO:0000259" key="19">
    <source>
        <dbReference type="PROSITE" id="PS51850"/>
    </source>
</evidence>
<feature type="binding site" evidence="17">
    <location>
        <position position="274"/>
    </location>
    <ligand>
        <name>Mg(2+)</name>
        <dbReference type="ChEBI" id="CHEBI:18420"/>
        <label>1</label>
    </ligand>
</feature>
<dbReference type="Pfam" id="PF07991">
    <property type="entry name" value="KARI_N"/>
    <property type="match status" value="1"/>
</dbReference>
<dbReference type="InterPro" id="IPR008927">
    <property type="entry name" value="6-PGluconate_DH-like_C_sf"/>
</dbReference>
<dbReference type="InterPro" id="IPR000506">
    <property type="entry name" value="KARI_C"/>
</dbReference>
<feature type="binding site" evidence="17">
    <location>
        <position position="270"/>
    </location>
    <ligand>
        <name>Mg(2+)</name>
        <dbReference type="ChEBI" id="CHEBI:18420"/>
        <label>1</label>
    </ligand>
</feature>
<dbReference type="GO" id="GO:0016853">
    <property type="term" value="F:isomerase activity"/>
    <property type="evidence" value="ECO:0007669"/>
    <property type="project" value="UniProtKB-KW"/>
</dbReference>
<dbReference type="FunFam" id="1.10.1040.10:FF:000003">
    <property type="entry name" value="Ketol-acid reductoisomerase, mitochondrial"/>
    <property type="match status" value="1"/>
</dbReference>
<dbReference type="SUPFAM" id="SSF51735">
    <property type="entry name" value="NAD(P)-binding Rossmann-fold domains"/>
    <property type="match status" value="1"/>
</dbReference>
<keyword evidence="22" id="KW-1185">Reference proteome</keyword>
<evidence type="ECO:0000256" key="6">
    <source>
        <dbReference type="ARBA" id="ARBA00013102"/>
    </source>
</evidence>
<keyword evidence="7 17" id="KW-0028">Amino-acid biosynthesis</keyword>
<feature type="domain" description="KARI C-terminal knotted" evidence="20">
    <location>
        <begin position="262"/>
        <end position="409"/>
    </location>
</feature>
<proteinExistence type="inferred from homology"/>
<feature type="binding site" evidence="17">
    <location>
        <position position="306"/>
    </location>
    <ligand>
        <name>Mg(2+)</name>
        <dbReference type="ChEBI" id="CHEBI:18420"/>
        <label>2</label>
    </ligand>
</feature>
<keyword evidence="14 17" id="KW-0100">Branched-chain amino acid biosynthesis</keyword>
<dbReference type="GO" id="GO:0046872">
    <property type="term" value="F:metal ion binding"/>
    <property type="evidence" value="ECO:0007669"/>
    <property type="project" value="UniProtKB-UniRule"/>
</dbReference>
<comment type="similarity">
    <text evidence="5 17">Belongs to the ketol-acid reductoisomerase family.</text>
</comment>
<dbReference type="AlphaFoldDB" id="A0A1Q3E1C9"/>
<dbReference type="InterPro" id="IPR013023">
    <property type="entry name" value="KARI"/>
</dbReference>
<feature type="domain" description="KARI N-terminal Rossmann" evidence="19">
    <location>
        <begin position="72"/>
        <end position="261"/>
    </location>
</feature>
<protein>
    <recommendedName>
        <fullName evidence="6">ketol-acid reductoisomerase (NADP(+))</fullName>
        <ecNumber evidence="6">1.1.1.86</ecNumber>
    </recommendedName>
    <alternativeName>
        <fullName evidence="16">Acetohydroxy-acid reductoisomerase</fullName>
    </alternativeName>
    <alternativeName>
        <fullName evidence="15">Alpha-keto-beta-hydroxylacyl reductoisomerase</fullName>
    </alternativeName>
</protein>
<feature type="region of interest" description="Disordered" evidence="18">
    <location>
        <begin position="658"/>
        <end position="688"/>
    </location>
</feature>
<dbReference type="PROSITE" id="PS51851">
    <property type="entry name" value="KARI_C"/>
    <property type="match status" value="1"/>
</dbReference>
<keyword evidence="13" id="KW-0496">Mitochondrion</keyword>
<dbReference type="FunFam" id="3.40.50.720:FF:000167">
    <property type="entry name" value="Ketol-acid reductoisomerase, mitochondrial"/>
    <property type="match status" value="1"/>
</dbReference>
<dbReference type="Gene3D" id="3.40.50.720">
    <property type="entry name" value="NAD(P)-binding Rossmann-like Domain"/>
    <property type="match status" value="1"/>
</dbReference>
<keyword evidence="12 17" id="KW-0560">Oxidoreductase</keyword>
<keyword evidence="21" id="KW-0413">Isomerase</keyword>
<dbReference type="Gene3D" id="1.10.1040.10">
    <property type="entry name" value="N-(1-d-carboxylethyl)-l-norvaline Dehydrogenase, domain 2"/>
    <property type="match status" value="3"/>
</dbReference>
<feature type="compositionally biased region" description="Low complexity" evidence="18">
    <location>
        <begin position="560"/>
        <end position="572"/>
    </location>
</feature>
<evidence type="ECO:0000256" key="13">
    <source>
        <dbReference type="ARBA" id="ARBA00023128"/>
    </source>
</evidence>
<evidence type="ECO:0000256" key="10">
    <source>
        <dbReference type="ARBA" id="ARBA00022857"/>
    </source>
</evidence>
<dbReference type="InterPro" id="IPR013328">
    <property type="entry name" value="6PGD_dom2"/>
</dbReference>
<organism evidence="21 22">
    <name type="scientific">Lentinula edodes</name>
    <name type="common">Shiitake mushroom</name>
    <name type="synonym">Lentinus edodes</name>
    <dbReference type="NCBI Taxonomy" id="5353"/>
    <lineage>
        <taxon>Eukaryota</taxon>
        <taxon>Fungi</taxon>
        <taxon>Dikarya</taxon>
        <taxon>Basidiomycota</taxon>
        <taxon>Agaricomycotina</taxon>
        <taxon>Agaricomycetes</taxon>
        <taxon>Agaricomycetidae</taxon>
        <taxon>Agaricales</taxon>
        <taxon>Marasmiineae</taxon>
        <taxon>Omphalotaceae</taxon>
        <taxon>Lentinula</taxon>
    </lineage>
</organism>
<dbReference type="InterPro" id="IPR036291">
    <property type="entry name" value="NAD(P)-bd_dom_sf"/>
</dbReference>
<name>A0A1Q3E1C9_LENED</name>
<evidence type="ECO:0000259" key="20">
    <source>
        <dbReference type="PROSITE" id="PS51851"/>
    </source>
</evidence>
<dbReference type="UniPathway" id="UPA00049">
    <property type="reaction ID" value="UER00060"/>
</dbReference>
<dbReference type="EMBL" id="BDGU01000046">
    <property type="protein sequence ID" value="GAW00924.1"/>
    <property type="molecule type" value="Genomic_DNA"/>
</dbReference>
<evidence type="ECO:0000256" key="8">
    <source>
        <dbReference type="ARBA" id="ARBA00022723"/>
    </source>
</evidence>
<feature type="region of interest" description="Disordered" evidence="18">
    <location>
        <begin position="544"/>
        <end position="589"/>
    </location>
</feature>
<dbReference type="InterPro" id="IPR013116">
    <property type="entry name" value="KARI_N"/>
</dbReference>
<dbReference type="PANTHER" id="PTHR21371:SF1">
    <property type="entry name" value="KETOL-ACID REDUCTOISOMERASE, MITOCHONDRIAL"/>
    <property type="match status" value="1"/>
</dbReference>
<comment type="pathway">
    <text evidence="4">Amino-acid biosynthesis; L-isoleucine biosynthesis; L-isoleucine from 2-oxobutanoate: step 2/4.</text>
</comment>
<dbReference type="GO" id="GO:0004455">
    <property type="term" value="F:ketol-acid reductoisomerase activity"/>
    <property type="evidence" value="ECO:0007669"/>
    <property type="project" value="UniProtKB-UniRule"/>
</dbReference>
<keyword evidence="10" id="KW-0521">NADP</keyword>
<evidence type="ECO:0000256" key="16">
    <source>
        <dbReference type="ARBA" id="ARBA00030593"/>
    </source>
</evidence>
<evidence type="ECO:0000256" key="3">
    <source>
        <dbReference type="ARBA" id="ARBA00004864"/>
    </source>
</evidence>
<evidence type="ECO:0000256" key="18">
    <source>
        <dbReference type="SAM" id="MobiDB-lite"/>
    </source>
</evidence>
<sequence>MASLASRSATQALRNTARRAAPRMVSAPIKSQAASYSLLAKAAVAANATSAQKTSSIEGARGIKTLDFAGTKEVVYERSDWPLAKLQDYFKDDTLALIGYGSQGHGQGLNARDNGLNVIVGVRKDGESWKQAMEDGWVPGETLFPIEEAIKKGTIIMNLLSDAAQSQTWHEVAPLITKGKTLYFSHGFSIVYKEDTKVIPPSDVDVILVAPKGSGRTVRTLFKEGRGINSSVAVFQDVTGKAKEKAIALGVGIGSGYMYDTTFEKEVYSDLYGERGVLMGAIQGLFLAQYQVLRKNGHSPSEAFNETVEEATQSLYPLIGAKGMDYMFNACSTTARRGALDWAPVFEKANVPIFEQLYESVKNGTETRKSLEFNGRSTYRQDLAAELEVINNQEIWRAGKTVRSLRPDYKPEQARSQVDFFTVPSSSPLDDLQVLEEDLNIAQIKQAKAEEELKYLTRVVLGQISLVEFLSTFTHPTFATREEFWLSMSDTAAANTTKYLWNDDVNVENLILAQDSSLRHITPDFQLKSSAKVSDIRHRADTSLHTSLQVSTDNHKCDHSSSSSAIPRASPSTEHPTISRHIPNLRPGEDIPGYYEGNLRTGNLREVLTTLFDEAHSGDADALAKCKALCREAHMVDTPDRTFGMRYVLIHWKKPPLPDSPLSRTSRRTGRNRHRDRRPGHSSDTSNVVLVNPKLTDSPEVWFEYLKTHSLSWPNGVRKQSNGDPWMADLRASRMFAQFRPLHEDMTYIRNQFTIATLSLFTDKGRYKILVRQLGLRISPVAKYVPFTGQSGGSGNVSEEDVARHYASCGVTVQEVENEVEGWAIQYKRERDQRPSQTRSIA</sequence>
<evidence type="ECO:0000256" key="2">
    <source>
        <dbReference type="ARBA" id="ARBA00004173"/>
    </source>
</evidence>
<keyword evidence="11" id="KW-0809">Transit peptide</keyword>
<evidence type="ECO:0000313" key="21">
    <source>
        <dbReference type="EMBL" id="GAW00924.1"/>
    </source>
</evidence>
<feature type="region of interest" description="Disordered" evidence="18">
    <location>
        <begin position="1"/>
        <end position="21"/>
    </location>
</feature>
<gene>
    <name evidence="21" type="ORF">LENED_002483</name>
</gene>
<accession>A0A1Q3E1C9</accession>
<feature type="compositionally biased region" description="Basic residues" evidence="18">
    <location>
        <begin position="665"/>
        <end position="680"/>
    </location>
</feature>
<comment type="subcellular location">
    <subcellularLocation>
        <location evidence="2">Mitochondrion</location>
    </subcellularLocation>
</comment>
<evidence type="ECO:0000313" key="22">
    <source>
        <dbReference type="Proteomes" id="UP000188533"/>
    </source>
</evidence>